<accession>A0A2P8F565</accession>
<keyword evidence="1" id="KW-0175">Coiled coil</keyword>
<gene>
    <name evidence="3" type="ORF">CLV44_101256</name>
</gene>
<evidence type="ECO:0000256" key="2">
    <source>
        <dbReference type="SAM" id="SignalP"/>
    </source>
</evidence>
<evidence type="ECO:0000313" key="3">
    <source>
        <dbReference type="EMBL" id="PSL16856.1"/>
    </source>
</evidence>
<name>A0A2P8F565_9GAMM</name>
<keyword evidence="2" id="KW-0732">Signal</keyword>
<dbReference type="Proteomes" id="UP000242133">
    <property type="component" value="Unassembled WGS sequence"/>
</dbReference>
<evidence type="ECO:0000313" key="4">
    <source>
        <dbReference type="Proteomes" id="UP000242133"/>
    </source>
</evidence>
<feature type="chain" id="PRO_5015126401" evidence="2">
    <location>
        <begin position="23"/>
        <end position="136"/>
    </location>
</feature>
<dbReference type="AlphaFoldDB" id="A0A2P8F565"/>
<sequence length="136" mass="15200">MKTILVTVSGLALSLLSFNSVAALDCSELKGCDRKFCEIEQQIEYAKQADNPRKVDGLNKALAQARANCSDADLKQELMDDIRETEDDIAEYEADLLEAEASGNTKKVKKYQNKLQDEKHTLEMLQQELSELSGEN</sequence>
<evidence type="ECO:0000256" key="1">
    <source>
        <dbReference type="SAM" id="Coils"/>
    </source>
</evidence>
<proteinExistence type="predicted"/>
<dbReference type="InterPro" id="IPR009468">
    <property type="entry name" value="DUF1090"/>
</dbReference>
<feature type="signal peptide" evidence="2">
    <location>
        <begin position="1"/>
        <end position="22"/>
    </location>
</feature>
<dbReference type="EMBL" id="PYGI01000001">
    <property type="protein sequence ID" value="PSL16856.1"/>
    <property type="molecule type" value="Genomic_DNA"/>
</dbReference>
<organism evidence="3 4">
    <name type="scientific">Marinobacterium halophilum</name>
    <dbReference type="NCBI Taxonomy" id="267374"/>
    <lineage>
        <taxon>Bacteria</taxon>
        <taxon>Pseudomonadati</taxon>
        <taxon>Pseudomonadota</taxon>
        <taxon>Gammaproteobacteria</taxon>
        <taxon>Oceanospirillales</taxon>
        <taxon>Oceanospirillaceae</taxon>
        <taxon>Marinobacterium</taxon>
    </lineage>
</organism>
<reference evidence="3 4" key="1">
    <citation type="submission" date="2018-03" db="EMBL/GenBank/DDBJ databases">
        <title>Genomic Encyclopedia of Archaeal and Bacterial Type Strains, Phase II (KMG-II): from individual species to whole genera.</title>
        <authorList>
            <person name="Goeker M."/>
        </authorList>
    </citation>
    <scope>NUCLEOTIDE SEQUENCE [LARGE SCALE GENOMIC DNA]</scope>
    <source>
        <strain evidence="3 4">DSM 17586</strain>
    </source>
</reference>
<dbReference type="Pfam" id="PF06476">
    <property type="entry name" value="DUF1090"/>
    <property type="match status" value="1"/>
</dbReference>
<protein>
    <submittedName>
        <fullName evidence="3">Uncharacterized protein DUF1090</fullName>
    </submittedName>
</protein>
<feature type="coiled-coil region" evidence="1">
    <location>
        <begin position="75"/>
        <end position="135"/>
    </location>
</feature>
<dbReference type="RefSeq" id="WP_211298040.1">
    <property type="nucleotide sequence ID" value="NZ_PYGI01000001.1"/>
</dbReference>
<keyword evidence="4" id="KW-1185">Reference proteome</keyword>
<comment type="caution">
    <text evidence="3">The sequence shown here is derived from an EMBL/GenBank/DDBJ whole genome shotgun (WGS) entry which is preliminary data.</text>
</comment>